<dbReference type="Proteomes" id="UP000367825">
    <property type="component" value="Unassembled WGS sequence"/>
</dbReference>
<dbReference type="GO" id="GO:0032259">
    <property type="term" value="P:methylation"/>
    <property type="evidence" value="ECO:0007669"/>
    <property type="project" value="UniProtKB-KW"/>
</dbReference>
<reference evidence="2 3" key="1">
    <citation type="submission" date="2019-08" db="EMBL/GenBank/DDBJ databases">
        <authorList>
            <person name="Peeters C."/>
        </authorList>
    </citation>
    <scope>NUCLEOTIDE SEQUENCE [LARGE SCALE GENOMIC DNA]</scope>
    <source>
        <strain evidence="2 3">LMG 31109</strain>
    </source>
</reference>
<evidence type="ECO:0000259" key="1">
    <source>
        <dbReference type="Pfam" id="PF13649"/>
    </source>
</evidence>
<accession>A0A5E4T567</accession>
<dbReference type="Pfam" id="PF13649">
    <property type="entry name" value="Methyltransf_25"/>
    <property type="match status" value="1"/>
</dbReference>
<dbReference type="Gene3D" id="3.40.50.150">
    <property type="entry name" value="Vaccinia Virus protein VP39"/>
    <property type="match status" value="1"/>
</dbReference>
<dbReference type="AlphaFoldDB" id="A0A5E4T567"/>
<sequence>MTSFSDPTAVSGYAERTARIVPGLRDLHRMAGVLLAEHAPADARILVLGAGGGLELKVLAGMQPGWQFDGVDPSAEMLELARKILGSMVSRVCLHEGYIDSAPKGPFDGATCLLTLHFLPPAERLKTLQQMHLRLKPGAPLVVAHHSFPGEDPGRDRWLSRNAAFAATSGVPVRQAEGSIAAIKERLPVLSPVQDVDLLREAGFTDIDLFYCAFTFKGWVAHRA</sequence>
<organism evidence="2 3">
    <name type="scientific">Pandoraea nosoerga</name>
    <dbReference type="NCBI Taxonomy" id="2508296"/>
    <lineage>
        <taxon>Bacteria</taxon>
        <taxon>Pseudomonadati</taxon>
        <taxon>Pseudomonadota</taxon>
        <taxon>Betaproteobacteria</taxon>
        <taxon>Burkholderiales</taxon>
        <taxon>Burkholderiaceae</taxon>
        <taxon>Pandoraea</taxon>
    </lineage>
</organism>
<dbReference type="OrthoDB" id="8558926at2"/>
<dbReference type="InterPro" id="IPR029063">
    <property type="entry name" value="SAM-dependent_MTases_sf"/>
</dbReference>
<keyword evidence="2" id="KW-0489">Methyltransferase</keyword>
<keyword evidence="3" id="KW-1185">Reference proteome</keyword>
<dbReference type="RefSeq" id="WP_150554652.1">
    <property type="nucleotide sequence ID" value="NZ_CABPSC010000003.1"/>
</dbReference>
<gene>
    <name evidence="2" type="ORF">PNO31109_01134</name>
</gene>
<dbReference type="SUPFAM" id="SSF53335">
    <property type="entry name" value="S-adenosyl-L-methionine-dependent methyltransferases"/>
    <property type="match status" value="1"/>
</dbReference>
<name>A0A5E4T567_9BURK</name>
<proteinExistence type="predicted"/>
<dbReference type="GO" id="GO:0008168">
    <property type="term" value="F:methyltransferase activity"/>
    <property type="evidence" value="ECO:0007669"/>
    <property type="project" value="UniProtKB-KW"/>
</dbReference>
<dbReference type="EMBL" id="CABPSC010000003">
    <property type="protein sequence ID" value="VVD81728.1"/>
    <property type="molecule type" value="Genomic_DNA"/>
</dbReference>
<evidence type="ECO:0000313" key="3">
    <source>
        <dbReference type="Proteomes" id="UP000367825"/>
    </source>
</evidence>
<feature type="domain" description="Methyltransferase" evidence="1">
    <location>
        <begin position="45"/>
        <end position="138"/>
    </location>
</feature>
<keyword evidence="2" id="KW-0808">Transferase</keyword>
<protein>
    <submittedName>
        <fullName evidence="2">SAM-dependent methyltransferase</fullName>
    </submittedName>
</protein>
<dbReference type="CDD" id="cd02440">
    <property type="entry name" value="AdoMet_MTases"/>
    <property type="match status" value="1"/>
</dbReference>
<evidence type="ECO:0000313" key="2">
    <source>
        <dbReference type="EMBL" id="VVD81728.1"/>
    </source>
</evidence>
<dbReference type="InterPro" id="IPR041698">
    <property type="entry name" value="Methyltransf_25"/>
</dbReference>